<proteinExistence type="predicted"/>
<evidence type="ECO:0000256" key="4">
    <source>
        <dbReference type="ARBA" id="ARBA00023145"/>
    </source>
</evidence>
<dbReference type="InterPro" id="IPR000668">
    <property type="entry name" value="Peptidase_C1A_C"/>
</dbReference>
<dbReference type="GO" id="GO:0008234">
    <property type="term" value="F:cysteine-type peptidase activity"/>
    <property type="evidence" value="ECO:0007669"/>
    <property type="project" value="UniProtKB-KW"/>
</dbReference>
<evidence type="ECO:0000256" key="2">
    <source>
        <dbReference type="ARBA" id="ARBA00022801"/>
    </source>
</evidence>
<organism evidence="6">
    <name type="scientific">Henneguya salminicola</name>
    <name type="common">Myxosporean</name>
    <dbReference type="NCBI Taxonomy" id="69463"/>
    <lineage>
        <taxon>Eukaryota</taxon>
        <taxon>Metazoa</taxon>
        <taxon>Cnidaria</taxon>
        <taxon>Myxozoa</taxon>
        <taxon>Myxosporea</taxon>
        <taxon>Bivalvulida</taxon>
        <taxon>Platysporina</taxon>
        <taxon>Myxobolidae</taxon>
        <taxon>Henneguya</taxon>
    </lineage>
</organism>
<dbReference type="GO" id="GO:0006508">
    <property type="term" value="P:proteolysis"/>
    <property type="evidence" value="ECO:0007669"/>
    <property type="project" value="UniProtKB-KW"/>
</dbReference>
<dbReference type="InterPro" id="IPR000169">
    <property type="entry name" value="Pept_cys_AS"/>
</dbReference>
<dbReference type="EMBL" id="GHBP01002214">
    <property type="protein sequence ID" value="NDJ93033.1"/>
    <property type="molecule type" value="Transcribed_RNA"/>
</dbReference>
<protein>
    <submittedName>
        <fullName evidence="6">Cysteine proteinase B (Trinotate prediction)</fullName>
    </submittedName>
</protein>
<dbReference type="SMART" id="SM00848">
    <property type="entry name" value="Inhibitor_I29"/>
    <property type="match status" value="1"/>
</dbReference>
<keyword evidence="4" id="KW-0865">Zymogen</keyword>
<dbReference type="AlphaFoldDB" id="A0A6G3MGD2"/>
<accession>A0A6G3MGD2</accession>
<dbReference type="PROSITE" id="PS00139">
    <property type="entry name" value="THIOL_PROTEASE_CYS"/>
    <property type="match status" value="1"/>
</dbReference>
<keyword evidence="3" id="KW-0788">Thiol protease</keyword>
<dbReference type="InterPro" id="IPR038765">
    <property type="entry name" value="Papain-like_cys_pep_sf"/>
</dbReference>
<evidence type="ECO:0000313" key="6">
    <source>
        <dbReference type="EMBL" id="NDJ93033.1"/>
    </source>
</evidence>
<dbReference type="Pfam" id="PF00112">
    <property type="entry name" value="Peptidase_C1"/>
    <property type="match status" value="1"/>
</dbReference>
<dbReference type="Gene3D" id="3.90.70.10">
    <property type="entry name" value="Cysteine proteinases"/>
    <property type="match status" value="1"/>
</dbReference>
<sequence>MMIRIAILAINICFIYSTSISKLNIPQLWEQYKLTYGLSFTLEEDIRRQKNFQTNYDFIKNHNSKNDKLRLEMNKFGHLEKGEIANCAHPKKTENPHQKHKPSASTIPVRDSINWVDYDMVTPVENQGGCGSCYSFSAVNII</sequence>
<reference evidence="6" key="1">
    <citation type="submission" date="2018-11" db="EMBL/GenBank/DDBJ databases">
        <title>Henneguya salminicola genome and transcriptome.</title>
        <authorList>
            <person name="Yahalomi D."/>
            <person name="Atkinson S.D."/>
            <person name="Neuhof M."/>
            <person name="Chang E.S."/>
            <person name="Philippe H."/>
            <person name="Cartwright P."/>
            <person name="Bartholomew J.L."/>
            <person name="Huchon D."/>
        </authorList>
    </citation>
    <scope>NUCLEOTIDE SEQUENCE</scope>
    <source>
        <strain evidence="6">Hz1</strain>
        <tissue evidence="6">Whole</tissue>
    </source>
</reference>
<keyword evidence="2" id="KW-0378">Hydrolase</keyword>
<name>A0A6G3MGD2_HENSL</name>
<keyword evidence="1" id="KW-0645">Protease</keyword>
<evidence type="ECO:0000256" key="1">
    <source>
        <dbReference type="ARBA" id="ARBA00022670"/>
    </source>
</evidence>
<evidence type="ECO:0000256" key="3">
    <source>
        <dbReference type="ARBA" id="ARBA00022807"/>
    </source>
</evidence>
<dbReference type="Pfam" id="PF08246">
    <property type="entry name" value="Inhibitor_I29"/>
    <property type="match status" value="1"/>
</dbReference>
<dbReference type="InterPro" id="IPR013201">
    <property type="entry name" value="Prot_inhib_I29"/>
</dbReference>
<dbReference type="SUPFAM" id="SSF54001">
    <property type="entry name" value="Cysteine proteinases"/>
    <property type="match status" value="1"/>
</dbReference>
<evidence type="ECO:0000259" key="5">
    <source>
        <dbReference type="SMART" id="SM00848"/>
    </source>
</evidence>
<feature type="domain" description="Cathepsin propeptide inhibitor" evidence="5">
    <location>
        <begin position="29"/>
        <end position="84"/>
    </location>
</feature>